<dbReference type="RefSeq" id="WP_376948296.1">
    <property type="nucleotide sequence ID" value="NZ_JBHLSS010000122.1"/>
</dbReference>
<protein>
    <submittedName>
        <fullName evidence="1">Uncharacterized protein</fullName>
    </submittedName>
</protein>
<gene>
    <name evidence="1" type="ORF">ACFFGX_18850</name>
</gene>
<proteinExistence type="predicted"/>
<comment type="caution">
    <text evidence="1">The sequence shown here is derived from an EMBL/GenBank/DDBJ whole genome shotgun (WGS) entry which is preliminary data.</text>
</comment>
<name>A0ABV6SPR0_AZOPA</name>
<evidence type="ECO:0000313" key="1">
    <source>
        <dbReference type="EMBL" id="MFC0711515.1"/>
    </source>
</evidence>
<reference evidence="1 2" key="1">
    <citation type="submission" date="2024-09" db="EMBL/GenBank/DDBJ databases">
        <authorList>
            <person name="Sun Q."/>
            <person name="Mori K."/>
        </authorList>
    </citation>
    <scope>NUCLEOTIDE SEQUENCE [LARGE SCALE GENOMIC DNA]</scope>
    <source>
        <strain evidence="1 2">NCAIM B.01794</strain>
    </source>
</reference>
<dbReference type="EMBL" id="JBHLSS010000122">
    <property type="protein sequence ID" value="MFC0711515.1"/>
    <property type="molecule type" value="Genomic_DNA"/>
</dbReference>
<keyword evidence="2" id="KW-1185">Reference proteome</keyword>
<evidence type="ECO:0000313" key="2">
    <source>
        <dbReference type="Proteomes" id="UP001589891"/>
    </source>
</evidence>
<dbReference type="Proteomes" id="UP001589891">
    <property type="component" value="Unassembled WGS sequence"/>
</dbReference>
<accession>A0ABV6SPR0</accession>
<organism evidence="1 2">
    <name type="scientific">Azorhizophilus paspali</name>
    <name type="common">Azotobacter paspali</name>
    <dbReference type="NCBI Taxonomy" id="69963"/>
    <lineage>
        <taxon>Bacteria</taxon>
        <taxon>Pseudomonadati</taxon>
        <taxon>Pseudomonadota</taxon>
        <taxon>Gammaproteobacteria</taxon>
        <taxon>Pseudomonadales</taxon>
        <taxon>Pseudomonadaceae</taxon>
        <taxon>Azorhizophilus</taxon>
    </lineage>
</organism>
<sequence>MSETVSLGSSSVTAALQVVVELIRAGELKVGASGHEADAIIATHKQLTEHFMNIKKSGTISTPLR</sequence>